<protein>
    <recommendedName>
        <fullName evidence="1">F-box domain-containing protein</fullName>
    </recommendedName>
</protein>
<dbReference type="CDD" id="cd22160">
    <property type="entry name" value="F-box_AtFBL13-like"/>
    <property type="match status" value="1"/>
</dbReference>
<dbReference type="Gene3D" id="1.20.1280.50">
    <property type="match status" value="1"/>
</dbReference>
<dbReference type="Proteomes" id="UP000594261">
    <property type="component" value="Chromosome 5"/>
</dbReference>
<dbReference type="AlphaFoldDB" id="A0A7N2LLE1"/>
<feature type="domain" description="F-box" evidence="1">
    <location>
        <begin position="20"/>
        <end position="75"/>
    </location>
</feature>
<reference evidence="2 3" key="1">
    <citation type="journal article" date="2016" name="G3 (Bethesda)">
        <title>First Draft Assembly and Annotation of the Genome of a California Endemic Oak Quercus lobata Nee (Fagaceae).</title>
        <authorList>
            <person name="Sork V.L."/>
            <person name="Fitz-Gibbon S.T."/>
            <person name="Puiu D."/>
            <person name="Crepeau M."/>
            <person name="Gugger P.F."/>
            <person name="Sherman R."/>
            <person name="Stevens K."/>
            <person name="Langley C.H."/>
            <person name="Pellegrini M."/>
            <person name="Salzberg S.L."/>
        </authorList>
    </citation>
    <scope>NUCLEOTIDE SEQUENCE [LARGE SCALE GENOMIC DNA]</scope>
    <source>
        <strain evidence="2 3">cv. SW786</strain>
    </source>
</reference>
<dbReference type="EnsemblPlants" id="QL05p016374:mrna">
    <property type="protein sequence ID" value="QL05p016374:mrna"/>
    <property type="gene ID" value="QL05p016374"/>
</dbReference>
<organism evidence="2 3">
    <name type="scientific">Quercus lobata</name>
    <name type="common">Valley oak</name>
    <dbReference type="NCBI Taxonomy" id="97700"/>
    <lineage>
        <taxon>Eukaryota</taxon>
        <taxon>Viridiplantae</taxon>
        <taxon>Streptophyta</taxon>
        <taxon>Embryophyta</taxon>
        <taxon>Tracheophyta</taxon>
        <taxon>Spermatophyta</taxon>
        <taxon>Magnoliopsida</taxon>
        <taxon>eudicotyledons</taxon>
        <taxon>Gunneridae</taxon>
        <taxon>Pentapetalae</taxon>
        <taxon>rosids</taxon>
        <taxon>fabids</taxon>
        <taxon>Fagales</taxon>
        <taxon>Fagaceae</taxon>
        <taxon>Quercus</taxon>
    </lineage>
</organism>
<dbReference type="InterPro" id="IPR001810">
    <property type="entry name" value="F-box_dom"/>
</dbReference>
<dbReference type="InterPro" id="IPR055357">
    <property type="entry name" value="LRR_At1g61320_AtMIF1"/>
</dbReference>
<dbReference type="SMART" id="SM00256">
    <property type="entry name" value="FBOX"/>
    <property type="match status" value="1"/>
</dbReference>
<dbReference type="InParanoid" id="A0A7N2LLE1"/>
<dbReference type="EMBL" id="LRBV02000005">
    <property type="status" value="NOT_ANNOTATED_CDS"/>
    <property type="molecule type" value="Genomic_DNA"/>
</dbReference>
<proteinExistence type="predicted"/>
<accession>A0A7N2LLE1</accession>
<name>A0A7N2LLE1_QUELO</name>
<dbReference type="Pfam" id="PF23622">
    <property type="entry name" value="LRR_At1g61320_AtMIF1"/>
    <property type="match status" value="1"/>
</dbReference>
<dbReference type="SUPFAM" id="SSF81383">
    <property type="entry name" value="F-box domain"/>
    <property type="match status" value="1"/>
</dbReference>
<dbReference type="InterPro" id="IPR055294">
    <property type="entry name" value="FBL60-like"/>
</dbReference>
<evidence type="ECO:0000313" key="3">
    <source>
        <dbReference type="Proteomes" id="UP000594261"/>
    </source>
</evidence>
<dbReference type="Gramene" id="QL05p016374:mrna">
    <property type="protein sequence ID" value="QL05p016374:mrna"/>
    <property type="gene ID" value="QL05p016374"/>
</dbReference>
<evidence type="ECO:0000259" key="1">
    <source>
        <dbReference type="PROSITE" id="PS50181"/>
    </source>
</evidence>
<dbReference type="PANTHER" id="PTHR31293">
    <property type="entry name" value="RNI-LIKE SUPERFAMILY PROTEIN"/>
    <property type="match status" value="1"/>
</dbReference>
<keyword evidence="3" id="KW-1185">Reference proteome</keyword>
<dbReference type="InterPro" id="IPR036047">
    <property type="entry name" value="F-box-like_dom_sf"/>
</dbReference>
<reference evidence="2" key="2">
    <citation type="submission" date="2021-01" db="UniProtKB">
        <authorList>
            <consortium name="EnsemblPlants"/>
        </authorList>
    </citation>
    <scope>IDENTIFICATION</scope>
</reference>
<sequence length="293" mass="35104">MDSKRKKFTVDDDDDDDVVVDRISELPEDVLLHILSFLPTKQVFQSTLLSTRWKHVWTTFPILKFDKTSVLWSSEKKNDPEVKIKRRNFYKFLNKCLRLRSRESQRPHIKNFTLEVSMQNHKSKSRVDRWIRFAVKSNVEELILFFGRSRIRYPLPHSVLVAKPLTVLTLHCYAEYTMWTSYGPWDDERIEFLSKMRNSKVFKLSIIAIQFSYRKPIYKEENPSCCKFLPFPCWRPCLKTVKIESLKGHADGEILYKYFLNMQKLWRTSSFMLVAFLEERPNCDLERICMHIQ</sequence>
<dbReference type="InterPro" id="IPR053781">
    <property type="entry name" value="F-box_AtFBL13-like"/>
</dbReference>
<dbReference type="Pfam" id="PF00646">
    <property type="entry name" value="F-box"/>
    <property type="match status" value="1"/>
</dbReference>
<dbReference type="PROSITE" id="PS50181">
    <property type="entry name" value="FBOX"/>
    <property type="match status" value="1"/>
</dbReference>
<dbReference type="PANTHER" id="PTHR31293:SF12">
    <property type="entry name" value="RNI-LIKE SUPERFAMILY PROTEIN"/>
    <property type="match status" value="1"/>
</dbReference>
<evidence type="ECO:0000313" key="2">
    <source>
        <dbReference type="EnsemblPlants" id="QL05p016374:mrna"/>
    </source>
</evidence>